<name>A0A842IUN4_9FLAO</name>
<sequence>MKPFVFPVITKVIINHFSLYSKQNLIEIDMDKSVFCLAGANGLGKSTFITILNYALTGIVRNPKRSFSTDNSIPAFYSRNKAFANKYFEGRIDEKSRDVADVEVHFRIGEYEYVIKRGFFDVEELRYFSRTKIGEVTNKIKDDELKLGDELCQSYMSSLTEDAGLSEFSQYAFLQHYVLTFDETHQLLFWDKEMMERVLYLFFGVDAKTAHLADGLRKKYKKLTSDSSNLQWDITQATRELEKLVSMASGSSKSDEIPKEVIEQYQLYTEQLNESITQLESYNHDIKQVQLEIADYSLNLNTLKREYEELFQKTLQSDSSTIESDPKIIEILKVLQYAINESGKIQEILNSLVSYIEENHAPKKMNNKKGLDEVFKGLEQLDQKIIELSEKLNNSNQRETRVLKEQTELEKHISTIKAELLKIEDENDNFLNSLYNERGDDITDLVSRFKVQIENLKEKKEQSLEHKRATKAELKKLEKNLKGFYQNAEERFIPLFNEYAESFIGLELNIWLQSYDKGMTLDLEVNDTRRKEAHQLSESQRYFLDIALRMALIEHASSKCSLMIDTPEGSLDIAYENKAGKMFADFSAKGYQLLMTANINSSELLKEIAKNCKNDGMILERMIYWTTLSQVQIELESKIEGAYNEIEEILNS</sequence>
<proteinExistence type="predicted"/>
<comment type="caution">
    <text evidence="3">The sequence shown here is derived from an EMBL/GenBank/DDBJ whole genome shotgun (WGS) entry which is preliminary data.</text>
</comment>
<feature type="coiled-coil region" evidence="1">
    <location>
        <begin position="272"/>
        <end position="313"/>
    </location>
</feature>
<dbReference type="InterPro" id="IPR027417">
    <property type="entry name" value="P-loop_NTPase"/>
</dbReference>
<dbReference type="PANTHER" id="PTHR32114:SF2">
    <property type="entry name" value="ABC TRANSPORTER ABCH.3"/>
    <property type="match status" value="1"/>
</dbReference>
<organism evidence="3 4">
    <name type="scientific">Winogradskyella flava</name>
    <dbReference type="NCBI Taxonomy" id="1884876"/>
    <lineage>
        <taxon>Bacteria</taxon>
        <taxon>Pseudomonadati</taxon>
        <taxon>Bacteroidota</taxon>
        <taxon>Flavobacteriia</taxon>
        <taxon>Flavobacteriales</taxon>
        <taxon>Flavobacteriaceae</taxon>
        <taxon>Winogradskyella</taxon>
    </lineage>
</organism>
<evidence type="ECO:0000256" key="1">
    <source>
        <dbReference type="SAM" id="Coils"/>
    </source>
</evidence>
<dbReference type="Proteomes" id="UP000533900">
    <property type="component" value="Unassembled WGS sequence"/>
</dbReference>
<dbReference type="InterPro" id="IPR038729">
    <property type="entry name" value="Rad50/SbcC_AAA"/>
</dbReference>
<dbReference type="EMBL" id="JACLCP010000002">
    <property type="protein sequence ID" value="MBC2845067.1"/>
    <property type="molecule type" value="Genomic_DNA"/>
</dbReference>
<dbReference type="GO" id="GO:0016887">
    <property type="term" value="F:ATP hydrolysis activity"/>
    <property type="evidence" value="ECO:0007669"/>
    <property type="project" value="InterPro"/>
</dbReference>
<feature type="domain" description="Rad50/SbcC-type AAA" evidence="2">
    <location>
        <begin position="11"/>
        <end position="282"/>
    </location>
</feature>
<dbReference type="RefSeq" id="WP_185788785.1">
    <property type="nucleotide sequence ID" value="NZ_JACLCP010000002.1"/>
</dbReference>
<evidence type="ECO:0000259" key="2">
    <source>
        <dbReference type="Pfam" id="PF13476"/>
    </source>
</evidence>
<evidence type="ECO:0000313" key="3">
    <source>
        <dbReference type="EMBL" id="MBC2845067.1"/>
    </source>
</evidence>
<protein>
    <submittedName>
        <fullName evidence="3">AAA family ATPase</fullName>
    </submittedName>
</protein>
<keyword evidence="4" id="KW-1185">Reference proteome</keyword>
<dbReference type="Gene3D" id="3.40.50.300">
    <property type="entry name" value="P-loop containing nucleotide triphosphate hydrolases"/>
    <property type="match status" value="2"/>
</dbReference>
<reference evidence="3" key="1">
    <citation type="submission" date="2020-08" db="EMBL/GenBank/DDBJ databases">
        <title>Winogradskyella ouciana sp. nov., isolated from the hadal seawater of the Mariana Trench.</title>
        <authorList>
            <person name="He X."/>
        </authorList>
    </citation>
    <scope>NUCLEOTIDE SEQUENCE [LARGE SCALE GENOMIC DNA]</scope>
    <source>
        <strain evidence="3">KCTC 52348</strain>
    </source>
</reference>
<feature type="coiled-coil region" evidence="1">
    <location>
        <begin position="371"/>
        <end position="487"/>
    </location>
</feature>
<dbReference type="Pfam" id="PF13476">
    <property type="entry name" value="AAA_23"/>
    <property type="match status" value="1"/>
</dbReference>
<dbReference type="PANTHER" id="PTHR32114">
    <property type="entry name" value="ABC TRANSPORTER ABCH.3"/>
    <property type="match status" value="1"/>
</dbReference>
<dbReference type="AlphaFoldDB" id="A0A842IUN4"/>
<evidence type="ECO:0000313" key="4">
    <source>
        <dbReference type="Proteomes" id="UP000533900"/>
    </source>
</evidence>
<keyword evidence="1" id="KW-0175">Coiled coil</keyword>
<dbReference type="SUPFAM" id="SSF52540">
    <property type="entry name" value="P-loop containing nucleoside triphosphate hydrolases"/>
    <property type="match status" value="1"/>
</dbReference>
<gene>
    <name evidence="3" type="ORF">H7F21_08185</name>
</gene>
<accession>A0A842IUN4</accession>
<dbReference type="GO" id="GO:0006302">
    <property type="term" value="P:double-strand break repair"/>
    <property type="evidence" value="ECO:0007669"/>
    <property type="project" value="InterPro"/>
</dbReference>